<evidence type="ECO:0000313" key="3">
    <source>
        <dbReference type="Proteomes" id="UP000593575"/>
    </source>
</evidence>
<proteinExistence type="predicted"/>
<sequence length="144" mass="16201">MLKKFLKKSALSKKEKPVSKALVLGLSAKGVEAKEVESEKKPVEWFLCHSPYRLQKCLKKSFIEWNDGADNEPKKLGSSKGKVRAKRAKRSKKNDFLCRGPHELQNCPKQVIVQGKATSELGDRGASTQRKGKFVIKLRGKFCD</sequence>
<evidence type="ECO:0000313" key="2">
    <source>
        <dbReference type="EMBL" id="MBA0833194.1"/>
    </source>
</evidence>
<feature type="region of interest" description="Disordered" evidence="1">
    <location>
        <begin position="67"/>
        <end position="92"/>
    </location>
</feature>
<gene>
    <name evidence="2" type="ORF">Goarm_017524</name>
</gene>
<comment type="caution">
    <text evidence="2">The sequence shown here is derived from an EMBL/GenBank/DDBJ whole genome shotgun (WGS) entry which is preliminary data.</text>
</comment>
<organism evidence="2 3">
    <name type="scientific">Gossypium armourianum</name>
    <dbReference type="NCBI Taxonomy" id="34283"/>
    <lineage>
        <taxon>Eukaryota</taxon>
        <taxon>Viridiplantae</taxon>
        <taxon>Streptophyta</taxon>
        <taxon>Embryophyta</taxon>
        <taxon>Tracheophyta</taxon>
        <taxon>Spermatophyta</taxon>
        <taxon>Magnoliopsida</taxon>
        <taxon>eudicotyledons</taxon>
        <taxon>Gunneridae</taxon>
        <taxon>Pentapetalae</taxon>
        <taxon>rosids</taxon>
        <taxon>malvids</taxon>
        <taxon>Malvales</taxon>
        <taxon>Malvaceae</taxon>
        <taxon>Malvoideae</taxon>
        <taxon>Gossypium</taxon>
    </lineage>
</organism>
<name>A0A7J9JH72_9ROSI</name>
<feature type="compositionally biased region" description="Basic residues" evidence="1">
    <location>
        <begin position="81"/>
        <end position="92"/>
    </location>
</feature>
<accession>A0A7J9JH72</accession>
<reference evidence="2 3" key="1">
    <citation type="journal article" date="2019" name="Genome Biol. Evol.">
        <title>Insights into the evolution of the New World diploid cottons (Gossypium, subgenus Houzingenia) based on genome sequencing.</title>
        <authorList>
            <person name="Grover C.E."/>
            <person name="Arick M.A. 2nd"/>
            <person name="Thrash A."/>
            <person name="Conover J.L."/>
            <person name="Sanders W.S."/>
            <person name="Peterson D.G."/>
            <person name="Frelichowski J.E."/>
            <person name="Scheffler J.A."/>
            <person name="Scheffler B.E."/>
            <person name="Wendel J.F."/>
        </authorList>
    </citation>
    <scope>NUCLEOTIDE SEQUENCE [LARGE SCALE GENOMIC DNA]</scope>
    <source>
        <strain evidence="2">6</strain>
        <tissue evidence="2">Leaf</tissue>
    </source>
</reference>
<dbReference type="EMBL" id="JABFAE010000007">
    <property type="protein sequence ID" value="MBA0833194.1"/>
    <property type="molecule type" value="Genomic_DNA"/>
</dbReference>
<protein>
    <submittedName>
        <fullName evidence="2">Uncharacterized protein</fullName>
    </submittedName>
</protein>
<dbReference type="AlphaFoldDB" id="A0A7J9JH72"/>
<evidence type="ECO:0000256" key="1">
    <source>
        <dbReference type="SAM" id="MobiDB-lite"/>
    </source>
</evidence>
<keyword evidence="3" id="KW-1185">Reference proteome</keyword>
<dbReference type="Proteomes" id="UP000593575">
    <property type="component" value="Unassembled WGS sequence"/>
</dbReference>